<dbReference type="PROSITE" id="PS51257">
    <property type="entry name" value="PROKAR_LIPOPROTEIN"/>
    <property type="match status" value="1"/>
</dbReference>
<gene>
    <name evidence="1" type="ORF">BN863_9880</name>
</gene>
<sequence length="178" mass="20455">MKKIFFVLTILGIISCNKINKDDLIGLEFNDFKAVNPLETFTKISDTSFSCTTSEPKFKLFHLKDGKQHLVVFADILKDSENNFKVLDILEISNLTTHQKISIGYCEFDLKHENNGNLIAVVNIQDNEDIFVQTIRKAWVANPESRTINSIKDISQINCINEWYNGKNSKINYNLLKH</sequence>
<dbReference type="eggNOG" id="ENOG5033390">
    <property type="taxonomic scope" value="Bacteria"/>
</dbReference>
<evidence type="ECO:0000313" key="2">
    <source>
        <dbReference type="Proteomes" id="UP000016160"/>
    </source>
</evidence>
<dbReference type="OrthoDB" id="1236098at2"/>
<dbReference type="Proteomes" id="UP000016160">
    <property type="component" value="Chromosome"/>
</dbReference>
<name>T2KIR2_FORAG</name>
<evidence type="ECO:0008006" key="3">
    <source>
        <dbReference type="Google" id="ProtNLM"/>
    </source>
</evidence>
<dbReference type="EMBL" id="HG315671">
    <property type="protein sequence ID" value="CDF78700.1"/>
    <property type="molecule type" value="Genomic_DNA"/>
</dbReference>
<dbReference type="AlphaFoldDB" id="T2KIR2"/>
<keyword evidence="2" id="KW-1185">Reference proteome</keyword>
<organism evidence="1 2">
    <name type="scientific">Formosa agariphila (strain DSM 15362 / KCTC 12365 / LMG 23005 / KMM 3901 / M-2Alg 35-1)</name>
    <dbReference type="NCBI Taxonomy" id="1347342"/>
    <lineage>
        <taxon>Bacteria</taxon>
        <taxon>Pseudomonadati</taxon>
        <taxon>Bacteroidota</taxon>
        <taxon>Flavobacteriia</taxon>
        <taxon>Flavobacteriales</taxon>
        <taxon>Flavobacteriaceae</taxon>
        <taxon>Formosa</taxon>
    </lineage>
</organism>
<evidence type="ECO:0000313" key="1">
    <source>
        <dbReference type="EMBL" id="CDF78700.1"/>
    </source>
</evidence>
<dbReference type="RefSeq" id="WP_148304565.1">
    <property type="nucleotide sequence ID" value="NZ_HG315671.1"/>
</dbReference>
<proteinExistence type="predicted"/>
<reference evidence="1 2" key="1">
    <citation type="journal article" date="2013" name="Appl. Environ. Microbiol.">
        <title>The genome of the alga-associated marine flavobacterium Formosa agariphila KMM 3901T reveals a broad potential for degradation of algal polysaccharides.</title>
        <authorList>
            <person name="Mann A.J."/>
            <person name="Hahnke R.L."/>
            <person name="Huang S."/>
            <person name="Werner J."/>
            <person name="Xing P."/>
            <person name="Barbeyron T."/>
            <person name="Huettel B."/>
            <person name="Stueber K."/>
            <person name="Reinhardt R."/>
            <person name="Harder J."/>
            <person name="Gloeckner F.O."/>
            <person name="Amann R.I."/>
            <person name="Teeling H."/>
        </authorList>
    </citation>
    <scope>NUCLEOTIDE SEQUENCE [LARGE SCALE GENOMIC DNA]</scope>
    <source>
        <strain evidence="2">DSM 15362 / KCTC 12365 / LMG 23005 / KMM 3901</strain>
    </source>
</reference>
<dbReference type="HOGENOM" id="CLU_1508482_0_0_10"/>
<accession>T2KIR2</accession>
<protein>
    <recommendedName>
        <fullName evidence="3">Lipoprotein</fullName>
    </recommendedName>
</protein>
<dbReference type="PATRIC" id="fig|1347342.6.peg.998"/>
<dbReference type="STRING" id="1347342.BN863_9880"/>